<feature type="compositionally biased region" description="Acidic residues" evidence="10">
    <location>
        <begin position="818"/>
        <end position="827"/>
    </location>
</feature>
<reference evidence="12" key="2">
    <citation type="submission" date="2020-11" db="EMBL/GenBank/DDBJ databases">
        <authorList>
            <consortium name="DOE Joint Genome Institute"/>
            <person name="Kuo A."/>
            <person name="Miyauchi S."/>
            <person name="Kiss E."/>
            <person name="Drula E."/>
            <person name="Kohler A."/>
            <person name="Sanchez-Garcia M."/>
            <person name="Andreopoulos B."/>
            <person name="Barry K.W."/>
            <person name="Bonito G."/>
            <person name="Buee M."/>
            <person name="Carver A."/>
            <person name="Chen C."/>
            <person name="Cichocki N."/>
            <person name="Clum A."/>
            <person name="Culley D."/>
            <person name="Crous P.W."/>
            <person name="Fauchery L."/>
            <person name="Girlanda M."/>
            <person name="Hayes R."/>
            <person name="Keri Z."/>
            <person name="Labutti K."/>
            <person name="Lipzen A."/>
            <person name="Lombard V."/>
            <person name="Magnuson J."/>
            <person name="Maillard F."/>
            <person name="Morin E."/>
            <person name="Murat C."/>
            <person name="Nolan M."/>
            <person name="Ohm R."/>
            <person name="Pangilinan J."/>
            <person name="Pereira M."/>
            <person name="Perotto S."/>
            <person name="Peter M."/>
            <person name="Riley R."/>
            <person name="Sitrit Y."/>
            <person name="Stielow B."/>
            <person name="Szollosi G."/>
            <person name="Zifcakova L."/>
            <person name="Stursova M."/>
            <person name="Spatafora J.W."/>
            <person name="Tedersoo L."/>
            <person name="Vaario L.-M."/>
            <person name="Yamada A."/>
            <person name="Yan M."/>
            <person name="Wang P."/>
            <person name="Xu J."/>
            <person name="Bruns T."/>
            <person name="Baldrian P."/>
            <person name="Vilgalys R."/>
            <person name="Henrissat B."/>
            <person name="Grigoriev I.V."/>
            <person name="Hibbett D."/>
            <person name="Nagy L.G."/>
            <person name="Martin F.M."/>
        </authorList>
    </citation>
    <scope>NUCLEOTIDE SEQUENCE</scope>
    <source>
        <strain evidence="12">UH-Tt-Lm1</strain>
    </source>
</reference>
<dbReference type="GO" id="GO:0005737">
    <property type="term" value="C:cytoplasm"/>
    <property type="evidence" value="ECO:0007669"/>
    <property type="project" value="UniProtKB-SubCell"/>
</dbReference>
<dbReference type="GO" id="GO:0005634">
    <property type="term" value="C:nucleus"/>
    <property type="evidence" value="ECO:0007669"/>
    <property type="project" value="UniProtKB-SubCell"/>
</dbReference>
<dbReference type="GO" id="GO:0008270">
    <property type="term" value="F:zinc ion binding"/>
    <property type="evidence" value="ECO:0007669"/>
    <property type="project" value="UniProtKB-KW"/>
</dbReference>
<evidence type="ECO:0000256" key="7">
    <source>
        <dbReference type="ARBA" id="ARBA00023015"/>
    </source>
</evidence>
<reference evidence="12" key="1">
    <citation type="journal article" date="2020" name="Nat. Commun.">
        <title>Large-scale genome sequencing of mycorrhizal fungi provides insights into the early evolution of symbiotic traits.</title>
        <authorList>
            <person name="Miyauchi S."/>
            <person name="Kiss E."/>
            <person name="Kuo A."/>
            <person name="Drula E."/>
            <person name="Kohler A."/>
            <person name="Sanchez-Garcia M."/>
            <person name="Morin E."/>
            <person name="Andreopoulos B."/>
            <person name="Barry K.W."/>
            <person name="Bonito G."/>
            <person name="Buee M."/>
            <person name="Carver A."/>
            <person name="Chen C."/>
            <person name="Cichocki N."/>
            <person name="Clum A."/>
            <person name="Culley D."/>
            <person name="Crous P.W."/>
            <person name="Fauchery L."/>
            <person name="Girlanda M."/>
            <person name="Hayes R.D."/>
            <person name="Keri Z."/>
            <person name="LaButti K."/>
            <person name="Lipzen A."/>
            <person name="Lombard V."/>
            <person name="Magnuson J."/>
            <person name="Maillard F."/>
            <person name="Murat C."/>
            <person name="Nolan M."/>
            <person name="Ohm R.A."/>
            <person name="Pangilinan J."/>
            <person name="Pereira M.F."/>
            <person name="Perotto S."/>
            <person name="Peter M."/>
            <person name="Pfister S."/>
            <person name="Riley R."/>
            <person name="Sitrit Y."/>
            <person name="Stielow J.B."/>
            <person name="Szollosi G."/>
            <person name="Zifcakova L."/>
            <person name="Stursova M."/>
            <person name="Spatafora J.W."/>
            <person name="Tedersoo L."/>
            <person name="Vaario L.M."/>
            <person name="Yamada A."/>
            <person name="Yan M."/>
            <person name="Wang P."/>
            <person name="Xu J."/>
            <person name="Bruns T."/>
            <person name="Baldrian P."/>
            <person name="Vilgalys R."/>
            <person name="Dunand C."/>
            <person name="Henrissat B."/>
            <person name="Grigoriev I.V."/>
            <person name="Hibbett D."/>
            <person name="Nagy L.G."/>
            <person name="Martin F.M."/>
        </authorList>
    </citation>
    <scope>NUCLEOTIDE SEQUENCE</scope>
    <source>
        <strain evidence="12">UH-Tt-Lm1</strain>
    </source>
</reference>
<feature type="compositionally biased region" description="Acidic residues" evidence="10">
    <location>
        <begin position="702"/>
        <end position="717"/>
    </location>
</feature>
<evidence type="ECO:0000256" key="4">
    <source>
        <dbReference type="ARBA" id="ARBA00022499"/>
    </source>
</evidence>
<feature type="compositionally biased region" description="Polar residues" evidence="10">
    <location>
        <begin position="70"/>
        <end position="82"/>
    </location>
</feature>
<dbReference type="OrthoDB" id="298344at2759"/>
<keyword evidence="5" id="KW-0597">Phosphoprotein</keyword>
<evidence type="ECO:0000256" key="1">
    <source>
        <dbReference type="ARBA" id="ARBA00004123"/>
    </source>
</evidence>
<feature type="compositionally biased region" description="Polar residues" evidence="10">
    <location>
        <begin position="33"/>
        <end position="47"/>
    </location>
</feature>
<evidence type="ECO:0000256" key="5">
    <source>
        <dbReference type="ARBA" id="ARBA00022553"/>
    </source>
</evidence>
<keyword evidence="13" id="KW-1185">Reference proteome</keyword>
<evidence type="ECO:0000313" key="13">
    <source>
        <dbReference type="Proteomes" id="UP000736335"/>
    </source>
</evidence>
<keyword evidence="7" id="KW-0805">Transcription regulation</keyword>
<feature type="region of interest" description="Disordered" evidence="10">
    <location>
        <begin position="21"/>
        <end position="160"/>
    </location>
</feature>
<organism evidence="12 13">
    <name type="scientific">Thelephora terrestris</name>
    <dbReference type="NCBI Taxonomy" id="56493"/>
    <lineage>
        <taxon>Eukaryota</taxon>
        <taxon>Fungi</taxon>
        <taxon>Dikarya</taxon>
        <taxon>Basidiomycota</taxon>
        <taxon>Agaricomycotina</taxon>
        <taxon>Agaricomycetes</taxon>
        <taxon>Thelephorales</taxon>
        <taxon>Thelephoraceae</taxon>
        <taxon>Thelephora</taxon>
    </lineage>
</organism>
<comment type="caution">
    <text evidence="12">The sequence shown here is derived from an EMBL/GenBank/DDBJ whole genome shotgun (WGS) entry which is preliminary data.</text>
</comment>
<feature type="region of interest" description="Disordered" evidence="10">
    <location>
        <begin position="691"/>
        <end position="721"/>
    </location>
</feature>
<comment type="subcellular location">
    <subcellularLocation>
        <location evidence="2">Cytoplasm</location>
    </subcellularLocation>
    <subcellularLocation>
        <location evidence="1">Nucleus</location>
    </subcellularLocation>
</comment>
<dbReference type="InterPro" id="IPR018866">
    <property type="entry name" value="Znf-4CXXC_R1"/>
</dbReference>
<evidence type="ECO:0000313" key="12">
    <source>
        <dbReference type="EMBL" id="KAF9784379.1"/>
    </source>
</evidence>
<keyword evidence="4" id="KW-1017">Isopeptide bond</keyword>
<dbReference type="Pfam" id="PF10497">
    <property type="entry name" value="zf-4CXXC_R1"/>
    <property type="match status" value="1"/>
</dbReference>
<proteinExistence type="predicted"/>
<evidence type="ECO:0000259" key="11">
    <source>
        <dbReference type="Pfam" id="PF10497"/>
    </source>
</evidence>
<sequence length="871" mass="96242">MAVDQLCKDQRRLQVYVEVPSRRSLVTEREPGSDTSSDINMTTTNPPSYKRKLSQPEMDPSVDLKKQKLAESNINTLPSKTVTEPPPRKRKLSQPDAAAPIELKKQKFTETKTNAIPSKSTTEGKDTVKEKDASGDDLKPTKTTQKKVKASTSTSPGNAVVISATNPSEEFPNGHLYCHQCNKKRDASQVISCTEVAKKCRTKYCKPCLGNRYGEDIDEIKQTPASGRGKTKMPYTFRCPRCRGICNCRTCRRAQGLEPTGNLTNAARKVGISAAALLHVNPAQKGILPGQGQERKRAKAAASAAVSSKQTTPPGASTSKPVVKPQAKPKPAKPLIPVIQPTWTRLSTIPQEITVEHLEERMFIREFMIRFSSLMDKEVKMHLDELGEIVGDGSVDWVVSEALPRKGQKPSDIPLVSWVSEKCVRSIVSGLLGIYVEDATGSLKKGLQSTLKEIKSNSANMTKIWATLASLRNAHPNDFAFPDPLPPPTTMPVYNTRSGALNQDGTPVGHSAQLVHVVLDLIEGLMTGGSKFLKAEIDKGINEAKDIAKRGKEAVVRENERWAKEKVRLGTTKPARPYRDAHKIRLDDLEKAQHTLISCFTSRFSSLGRDDEGREYFAFSPSVMEKEAASDIISDDLEAVGTAPKKSNGAGRGRRTAFVSGGVGAMDESKREELWNWDWFVAVWGRRPEGAVVAPDPHRDEDDGDTTDDDEGDEDEGEHGGRKRWWAFWRPEDVRNLSRWIAHRHGLDHEDDDHGLREREKVVPRATHNKASNGLLVPPVGPSTAASSTVDTFSDRASTMDPDHETDDARGEGSPLTDFEDSGDESDLPPPNWKPSQRAVKELVSSLSGYAQLLEWRVQRGERERKARQKD</sequence>
<dbReference type="PANTHER" id="PTHR31169">
    <property type="entry name" value="OS05G0300700 PROTEIN"/>
    <property type="match status" value="1"/>
</dbReference>
<name>A0A9P6HCY0_9AGAM</name>
<dbReference type="EMBL" id="WIUZ02000008">
    <property type="protein sequence ID" value="KAF9784379.1"/>
    <property type="molecule type" value="Genomic_DNA"/>
</dbReference>
<dbReference type="InterPro" id="IPR040221">
    <property type="entry name" value="CDCA7/CDA7L"/>
</dbReference>
<keyword evidence="6" id="KW-0832">Ubl conjugation</keyword>
<evidence type="ECO:0000256" key="8">
    <source>
        <dbReference type="ARBA" id="ARBA00023163"/>
    </source>
</evidence>
<protein>
    <submittedName>
        <fullName evidence="12">Zinc-finger domain of monoamine-oxidase A repressor R1-domain-containing protein</fullName>
    </submittedName>
</protein>
<keyword evidence="12" id="KW-0479">Metal-binding</keyword>
<gene>
    <name evidence="12" type="ORF">BJ322DRAFT_1141416</name>
</gene>
<feature type="compositionally biased region" description="Polar residues" evidence="10">
    <location>
        <begin position="111"/>
        <end position="121"/>
    </location>
</feature>
<feature type="compositionally biased region" description="Polar residues" evidence="10">
    <location>
        <begin position="150"/>
        <end position="160"/>
    </location>
</feature>
<keyword evidence="3" id="KW-0963">Cytoplasm</keyword>
<keyword evidence="8" id="KW-0804">Transcription</keyword>
<feature type="compositionally biased region" description="Low complexity" evidence="10">
    <location>
        <begin position="300"/>
        <end position="309"/>
    </location>
</feature>
<keyword evidence="12" id="KW-0863">Zinc-finger</keyword>
<dbReference type="AlphaFoldDB" id="A0A9P6HCY0"/>
<dbReference type="GO" id="GO:0006355">
    <property type="term" value="P:regulation of DNA-templated transcription"/>
    <property type="evidence" value="ECO:0007669"/>
    <property type="project" value="InterPro"/>
</dbReference>
<feature type="compositionally biased region" description="Polar residues" evidence="10">
    <location>
        <begin position="310"/>
        <end position="319"/>
    </location>
</feature>
<feature type="region of interest" description="Disordered" evidence="10">
    <location>
        <begin position="286"/>
        <end position="334"/>
    </location>
</feature>
<evidence type="ECO:0000256" key="6">
    <source>
        <dbReference type="ARBA" id="ARBA00022843"/>
    </source>
</evidence>
<evidence type="ECO:0000256" key="9">
    <source>
        <dbReference type="ARBA" id="ARBA00023242"/>
    </source>
</evidence>
<evidence type="ECO:0000256" key="2">
    <source>
        <dbReference type="ARBA" id="ARBA00004496"/>
    </source>
</evidence>
<dbReference type="PANTHER" id="PTHR31169:SF8">
    <property type="entry name" value="ZINC-FINGER DOMAIN OF MONOAMINE-OXIDASE A REPRESSOR R1 PROTEIN"/>
    <property type="match status" value="1"/>
</dbReference>
<keyword evidence="12" id="KW-0862">Zinc</keyword>
<feature type="domain" description="Zinc-finger" evidence="11">
    <location>
        <begin position="177"/>
        <end position="274"/>
    </location>
</feature>
<keyword evidence="9" id="KW-0539">Nucleus</keyword>
<feature type="compositionally biased region" description="Polar residues" evidence="10">
    <location>
        <begin position="784"/>
        <end position="797"/>
    </location>
</feature>
<dbReference type="Proteomes" id="UP000736335">
    <property type="component" value="Unassembled WGS sequence"/>
</dbReference>
<feature type="region of interest" description="Disordered" evidence="10">
    <location>
        <begin position="764"/>
        <end position="836"/>
    </location>
</feature>
<feature type="compositionally biased region" description="Basic and acidic residues" evidence="10">
    <location>
        <begin position="122"/>
        <end position="140"/>
    </location>
</feature>
<evidence type="ECO:0000256" key="10">
    <source>
        <dbReference type="SAM" id="MobiDB-lite"/>
    </source>
</evidence>
<evidence type="ECO:0000256" key="3">
    <source>
        <dbReference type="ARBA" id="ARBA00022490"/>
    </source>
</evidence>
<feature type="compositionally biased region" description="Basic and acidic residues" evidence="10">
    <location>
        <begin position="801"/>
        <end position="811"/>
    </location>
</feature>
<accession>A0A9P6HCY0</accession>